<gene>
    <name evidence="2" type="ORF">I3679_008900</name>
    <name evidence="1" type="ORF">PW210_001490</name>
</gene>
<proteinExistence type="predicted"/>
<dbReference type="KEGG" id="pvl:AOB99_07660"/>
<evidence type="ECO:0000313" key="2">
    <source>
        <dbReference type="EMBL" id="MEY2344201.1"/>
    </source>
</evidence>
<comment type="caution">
    <text evidence="1">The sequence shown here is derived from an EMBL/GenBank/DDBJ whole genome shotgun (WGS) entry which is preliminary data.</text>
</comment>
<evidence type="ECO:0000313" key="1">
    <source>
        <dbReference type="EMBL" id="EKW9775684.1"/>
    </source>
</evidence>
<dbReference type="RefSeq" id="WP_004242751.1">
    <property type="nucleotide sequence ID" value="NZ_ABFCQN020000023.1"/>
</dbReference>
<dbReference type="EMBL" id="JADQCH020000001">
    <property type="protein sequence ID" value="MEY2344201.1"/>
    <property type="molecule type" value="Genomic_DNA"/>
</dbReference>
<name>A0AAN3YSB4_PROMI</name>
<protein>
    <submittedName>
        <fullName evidence="1">Uncharacterized protein</fullName>
    </submittedName>
</protein>
<reference evidence="1" key="2">
    <citation type="submission" date="2023-06" db="EMBL/GenBank/DDBJ databases">
        <authorList>
            <consortium name="Clinical and Environmental Microbiology Branch: Whole genome sequencing antimicrobial resistance pathogens in the healthcare setting"/>
        </authorList>
    </citation>
    <scope>NUCLEOTIDE SEQUENCE</scope>
    <source>
        <strain evidence="1">Microbial</strain>
    </source>
</reference>
<evidence type="ECO:0000313" key="3">
    <source>
        <dbReference type="Proteomes" id="UP001171165"/>
    </source>
</evidence>
<dbReference type="EMBL" id="ABKSPD020000004">
    <property type="protein sequence ID" value="EKW9775684.1"/>
    <property type="molecule type" value="Genomic_DNA"/>
</dbReference>
<accession>A0AAN3YSB4</accession>
<dbReference type="Proteomes" id="UP001171165">
    <property type="component" value="Unassembled WGS sequence"/>
</dbReference>
<dbReference type="AlphaFoldDB" id="A0AAN3YSB4"/>
<organism evidence="1 3">
    <name type="scientific">Proteus mirabilis</name>
    <dbReference type="NCBI Taxonomy" id="584"/>
    <lineage>
        <taxon>Bacteria</taxon>
        <taxon>Pseudomonadati</taxon>
        <taxon>Pseudomonadota</taxon>
        <taxon>Gammaproteobacteria</taxon>
        <taxon>Enterobacterales</taxon>
        <taxon>Morganellaceae</taxon>
        <taxon>Proteus</taxon>
    </lineage>
</organism>
<sequence length="61" mass="6688">MNIYDGIVSNSLLKKFPSGYPANVLLTNFVANFVDLEGVLACAGLFCPTFIEIDNVLMNIF</sequence>
<reference evidence="2" key="1">
    <citation type="submission" date="2021-05" db="EMBL/GenBank/DDBJ databases">
        <title>First report of NDM-5 and VEB-6 producing Proteus mirabilis isolated from blood of a sepsis patient in Kolkata, India.</title>
        <authorList>
            <person name="Halder G."/>
            <person name="Chaudhuri B."/>
            <person name="Dutta S."/>
        </authorList>
    </citation>
    <scope>NUCLEOTIDE SEQUENCE [LARGE SCALE GENOMIC DNA]</scope>
    <source>
        <strain evidence="2">7049</strain>
    </source>
</reference>